<organism evidence="3 4">
    <name type="scientific">Athelia psychrophila</name>
    <dbReference type="NCBI Taxonomy" id="1759441"/>
    <lineage>
        <taxon>Eukaryota</taxon>
        <taxon>Fungi</taxon>
        <taxon>Dikarya</taxon>
        <taxon>Basidiomycota</taxon>
        <taxon>Agaricomycotina</taxon>
        <taxon>Agaricomycetes</taxon>
        <taxon>Agaricomycetidae</taxon>
        <taxon>Atheliales</taxon>
        <taxon>Atheliaceae</taxon>
        <taxon>Athelia</taxon>
    </lineage>
</organism>
<evidence type="ECO:0000256" key="1">
    <source>
        <dbReference type="SAM" id="Coils"/>
    </source>
</evidence>
<evidence type="ECO:0000313" key="3">
    <source>
        <dbReference type="EMBL" id="KZP19900.1"/>
    </source>
</evidence>
<proteinExistence type="predicted"/>
<evidence type="ECO:0000313" key="4">
    <source>
        <dbReference type="Proteomes" id="UP000076532"/>
    </source>
</evidence>
<dbReference type="Proteomes" id="UP000076532">
    <property type="component" value="Unassembled WGS sequence"/>
</dbReference>
<feature type="region of interest" description="Disordered" evidence="2">
    <location>
        <begin position="175"/>
        <end position="235"/>
    </location>
</feature>
<name>A0A166IJU1_9AGAM</name>
<keyword evidence="4" id="KW-1185">Reference proteome</keyword>
<evidence type="ECO:0000256" key="2">
    <source>
        <dbReference type="SAM" id="MobiDB-lite"/>
    </source>
</evidence>
<sequence length="235" mass="25941">MALPLMLGRWPNHCLDLDASAESSPISAVRMPTFQPSHHIWIRLGCCCSSRLIIAGALGTDASAESSHTISSSFGRSISYVNSAGRDISSCHIVYFTEPCGLVREKEMCDSKEELEREKRRKEVFEKEREKAELEKKELKLARIKLQLQEKETKDLADADRKKDTEAKAVAELTQPFMMPPPPTSPLKIDPICREMSSGSGSGSDDQVENVPVLPPPPQQWMPGGDFNGDSGSPI</sequence>
<protein>
    <submittedName>
        <fullName evidence="3">Uncharacterized protein</fullName>
    </submittedName>
</protein>
<reference evidence="3 4" key="1">
    <citation type="journal article" date="2016" name="Mol. Biol. Evol.">
        <title>Comparative Genomics of Early-Diverging Mushroom-Forming Fungi Provides Insights into the Origins of Lignocellulose Decay Capabilities.</title>
        <authorList>
            <person name="Nagy L.G."/>
            <person name="Riley R."/>
            <person name="Tritt A."/>
            <person name="Adam C."/>
            <person name="Daum C."/>
            <person name="Floudas D."/>
            <person name="Sun H."/>
            <person name="Yadav J.S."/>
            <person name="Pangilinan J."/>
            <person name="Larsson K.H."/>
            <person name="Matsuura K."/>
            <person name="Barry K."/>
            <person name="Labutti K."/>
            <person name="Kuo R."/>
            <person name="Ohm R.A."/>
            <person name="Bhattacharya S.S."/>
            <person name="Shirouzu T."/>
            <person name="Yoshinaga Y."/>
            <person name="Martin F.M."/>
            <person name="Grigoriev I.V."/>
            <person name="Hibbett D.S."/>
        </authorList>
    </citation>
    <scope>NUCLEOTIDE SEQUENCE [LARGE SCALE GENOMIC DNA]</scope>
    <source>
        <strain evidence="3 4">CBS 109695</strain>
    </source>
</reference>
<feature type="coiled-coil region" evidence="1">
    <location>
        <begin position="115"/>
        <end position="154"/>
    </location>
</feature>
<dbReference type="AlphaFoldDB" id="A0A166IJU1"/>
<gene>
    <name evidence="3" type="ORF">FIBSPDRAFT_892293</name>
</gene>
<dbReference type="EMBL" id="KV417559">
    <property type="protein sequence ID" value="KZP19900.1"/>
    <property type="molecule type" value="Genomic_DNA"/>
</dbReference>
<keyword evidence="1" id="KW-0175">Coiled coil</keyword>
<accession>A0A166IJU1</accession>